<dbReference type="eggNOG" id="arCOG02248">
    <property type="taxonomic scope" value="Archaea"/>
</dbReference>
<keyword evidence="9" id="KW-1185">Reference proteome</keyword>
<dbReference type="OrthoDB" id="270707at2157"/>
<dbReference type="Gene3D" id="1.10.1760.20">
    <property type="match status" value="1"/>
</dbReference>
<evidence type="ECO:0000256" key="5">
    <source>
        <dbReference type="ARBA" id="ARBA00022989"/>
    </source>
</evidence>
<keyword evidence="2" id="KW-0813">Transport</keyword>
<feature type="transmembrane region" description="Helical" evidence="7">
    <location>
        <begin position="175"/>
        <end position="203"/>
    </location>
</feature>
<evidence type="ECO:0000256" key="2">
    <source>
        <dbReference type="ARBA" id="ARBA00022448"/>
    </source>
</evidence>
<keyword evidence="4 7" id="KW-0812">Transmembrane</keyword>
<name>B8GJA9_METPE</name>
<dbReference type="EMBL" id="CP001338">
    <property type="protein sequence ID" value="ACL16950.1"/>
    <property type="molecule type" value="Genomic_DNA"/>
</dbReference>
<dbReference type="Proteomes" id="UP000002457">
    <property type="component" value="Chromosome"/>
</dbReference>
<dbReference type="RefSeq" id="WP_012618269.1">
    <property type="nucleotide sequence ID" value="NC_011832.1"/>
</dbReference>
<feature type="transmembrane region" description="Helical" evidence="7">
    <location>
        <begin position="108"/>
        <end position="126"/>
    </location>
</feature>
<feature type="transmembrane region" description="Helical" evidence="7">
    <location>
        <begin position="12"/>
        <end position="34"/>
    </location>
</feature>
<dbReference type="PANTHER" id="PTHR34229">
    <property type="entry name" value="METAL TRANSPORT PROTEIN HI_1621-RELATED"/>
    <property type="match status" value="1"/>
</dbReference>
<evidence type="ECO:0000256" key="1">
    <source>
        <dbReference type="ARBA" id="ARBA00004651"/>
    </source>
</evidence>
<dbReference type="AlphaFoldDB" id="B8GJA9"/>
<evidence type="ECO:0000256" key="6">
    <source>
        <dbReference type="ARBA" id="ARBA00023136"/>
    </source>
</evidence>
<accession>B8GJA9</accession>
<dbReference type="GeneID" id="7272180"/>
<evidence type="ECO:0000313" key="8">
    <source>
        <dbReference type="EMBL" id="ACL16950.1"/>
    </source>
</evidence>
<evidence type="ECO:0000256" key="4">
    <source>
        <dbReference type="ARBA" id="ARBA00022692"/>
    </source>
</evidence>
<sequence>MAHIHLPDGSFTLLWVVVWWVVTGVLIAGSLYLLRRKGPLDSRKITIAAFCTAACFAVFQVSIPLFGGVHINLTSLIGILTGPLIGSLIVFIVNILSAGIGHGGWGMVGANTFVNIIEVVTAYAVYRGTGRFLTGTFSRAGIATLIALVFGSVGMIGVILISGVQGTEQTMSQTLYGLSLLTVVNLGVAVIEAFVTGYIVTYIKRVRPAMMPEEN</sequence>
<keyword evidence="5 7" id="KW-1133">Transmembrane helix</keyword>
<dbReference type="KEGG" id="mpl:Mpal_1638"/>
<dbReference type="GO" id="GO:0005886">
    <property type="term" value="C:plasma membrane"/>
    <property type="evidence" value="ECO:0007669"/>
    <property type="project" value="UniProtKB-SubCell"/>
</dbReference>
<proteinExistence type="predicted"/>
<evidence type="ECO:0000256" key="7">
    <source>
        <dbReference type="SAM" id="Phobius"/>
    </source>
</evidence>
<evidence type="ECO:0000313" key="9">
    <source>
        <dbReference type="Proteomes" id="UP000002457"/>
    </source>
</evidence>
<dbReference type="GO" id="GO:0000041">
    <property type="term" value="P:transition metal ion transport"/>
    <property type="evidence" value="ECO:0007669"/>
    <property type="project" value="InterPro"/>
</dbReference>
<gene>
    <name evidence="8" type="ordered locus">Mpal_1638</name>
</gene>
<dbReference type="PANTHER" id="PTHR34229:SF1">
    <property type="entry name" value="METAL TRANSPORT PROTEIN HI_1621-RELATED"/>
    <property type="match status" value="1"/>
</dbReference>
<dbReference type="InterPro" id="IPR002751">
    <property type="entry name" value="CbiM/NikMN"/>
</dbReference>
<organism evidence="8 9">
    <name type="scientific">Methanosphaerula palustris (strain ATCC BAA-1556 / DSM 19958 / E1-9c)</name>
    <dbReference type="NCBI Taxonomy" id="521011"/>
    <lineage>
        <taxon>Archaea</taxon>
        <taxon>Methanobacteriati</taxon>
        <taxon>Methanobacteriota</taxon>
        <taxon>Stenosarchaea group</taxon>
        <taxon>Methanomicrobia</taxon>
        <taxon>Methanomicrobiales</taxon>
        <taxon>Methanoregulaceae</taxon>
        <taxon>Methanosphaerula</taxon>
    </lineage>
</organism>
<protein>
    <submittedName>
        <fullName evidence="8">Putative cobalamin biosyntheis protein M</fullName>
    </submittedName>
</protein>
<evidence type="ECO:0000256" key="3">
    <source>
        <dbReference type="ARBA" id="ARBA00022475"/>
    </source>
</evidence>
<reference evidence="8 9" key="1">
    <citation type="journal article" date="2015" name="Genome Announc.">
        <title>Complete Genome Sequence of Methanosphaerula palustris E1-9CT, a Hydrogenotrophic Methanogen Isolated from a Minerotrophic Fen Peatland.</title>
        <authorList>
            <person name="Cadillo-Quiroz H."/>
            <person name="Browne P."/>
            <person name="Kyrpides N."/>
            <person name="Woyke T."/>
            <person name="Goodwin L."/>
            <person name="Detter C."/>
            <person name="Yavitt J.B."/>
            <person name="Zinder S.H."/>
        </authorList>
    </citation>
    <scope>NUCLEOTIDE SEQUENCE [LARGE SCALE GENOMIC DNA]</scope>
    <source>
        <strain evidence="9">ATCC BAA-1556 / DSM 19958 / E1-9c</strain>
    </source>
</reference>
<comment type="subcellular location">
    <subcellularLocation>
        <location evidence="1">Cell membrane</location>
        <topology evidence="1">Multi-pass membrane protein</topology>
    </subcellularLocation>
</comment>
<feature type="transmembrane region" description="Helical" evidence="7">
    <location>
        <begin position="73"/>
        <end position="96"/>
    </location>
</feature>
<dbReference type="STRING" id="521011.Mpal_1638"/>
<keyword evidence="3" id="KW-1003">Cell membrane</keyword>
<dbReference type="HOGENOM" id="CLU_1222496_0_0_2"/>
<feature type="transmembrane region" description="Helical" evidence="7">
    <location>
        <begin position="138"/>
        <end position="163"/>
    </location>
</feature>
<keyword evidence="6 7" id="KW-0472">Membrane</keyword>
<feature type="transmembrane region" description="Helical" evidence="7">
    <location>
        <begin position="46"/>
        <end position="67"/>
    </location>
</feature>
<dbReference type="Pfam" id="PF01891">
    <property type="entry name" value="CbiM"/>
    <property type="match status" value="1"/>
</dbReference>